<evidence type="ECO:0000313" key="2">
    <source>
        <dbReference type="EMBL" id="KAL2321791.1"/>
    </source>
</evidence>
<comment type="caution">
    <text evidence="2">The sequence shown here is derived from an EMBL/GenBank/DDBJ whole genome shotgun (WGS) entry which is preliminary data.</text>
</comment>
<feature type="region of interest" description="Disordered" evidence="1">
    <location>
        <begin position="103"/>
        <end position="122"/>
    </location>
</feature>
<feature type="compositionally biased region" description="Low complexity" evidence="1">
    <location>
        <begin position="103"/>
        <end position="116"/>
    </location>
</feature>
<dbReference type="AlphaFoldDB" id="A0ABD1LE36"/>
<sequence length="191" mass="20629">MNPNNGKKDKEGDGGGDGTVHGMQREKTTYRRSLDCWLLKKSFNELVRESWQQGPPGHIAFHLVCHASTFSGLIGSSDSIVSQLRRDTGCKIHCEDSVAATETASSLSSAPSHRTAPSNSSMATSTAVNSSVVFSKLLAHTLCRLALSLAKEGEEKAVEGDDVEAARIACRSWWSPGRGERAVEIEELVTR</sequence>
<feature type="region of interest" description="Disordered" evidence="1">
    <location>
        <begin position="1"/>
        <end position="25"/>
    </location>
</feature>
<proteinExistence type="predicted"/>
<evidence type="ECO:0000313" key="3">
    <source>
        <dbReference type="Proteomes" id="UP001603857"/>
    </source>
</evidence>
<feature type="compositionally biased region" description="Basic and acidic residues" evidence="1">
    <location>
        <begin position="1"/>
        <end position="13"/>
    </location>
</feature>
<dbReference type="Proteomes" id="UP001603857">
    <property type="component" value="Unassembled WGS sequence"/>
</dbReference>
<dbReference type="EMBL" id="JBGMDY010000009">
    <property type="protein sequence ID" value="KAL2321791.1"/>
    <property type="molecule type" value="Genomic_DNA"/>
</dbReference>
<protein>
    <submittedName>
        <fullName evidence="2">Uncharacterized protein</fullName>
    </submittedName>
</protein>
<name>A0ABD1LE36_9FABA</name>
<organism evidence="2 3">
    <name type="scientific">Flemingia macrophylla</name>
    <dbReference type="NCBI Taxonomy" id="520843"/>
    <lineage>
        <taxon>Eukaryota</taxon>
        <taxon>Viridiplantae</taxon>
        <taxon>Streptophyta</taxon>
        <taxon>Embryophyta</taxon>
        <taxon>Tracheophyta</taxon>
        <taxon>Spermatophyta</taxon>
        <taxon>Magnoliopsida</taxon>
        <taxon>eudicotyledons</taxon>
        <taxon>Gunneridae</taxon>
        <taxon>Pentapetalae</taxon>
        <taxon>rosids</taxon>
        <taxon>fabids</taxon>
        <taxon>Fabales</taxon>
        <taxon>Fabaceae</taxon>
        <taxon>Papilionoideae</taxon>
        <taxon>50 kb inversion clade</taxon>
        <taxon>NPAAA clade</taxon>
        <taxon>indigoferoid/millettioid clade</taxon>
        <taxon>Phaseoleae</taxon>
        <taxon>Flemingia</taxon>
    </lineage>
</organism>
<accession>A0ABD1LE36</accession>
<keyword evidence="3" id="KW-1185">Reference proteome</keyword>
<evidence type="ECO:0000256" key="1">
    <source>
        <dbReference type="SAM" id="MobiDB-lite"/>
    </source>
</evidence>
<reference evidence="2 3" key="1">
    <citation type="submission" date="2024-08" db="EMBL/GenBank/DDBJ databases">
        <title>Insights into the chromosomal genome structure of Flemingia macrophylla.</title>
        <authorList>
            <person name="Ding Y."/>
            <person name="Zhao Y."/>
            <person name="Bi W."/>
            <person name="Wu M."/>
            <person name="Zhao G."/>
            <person name="Gong Y."/>
            <person name="Li W."/>
            <person name="Zhang P."/>
        </authorList>
    </citation>
    <scope>NUCLEOTIDE SEQUENCE [LARGE SCALE GENOMIC DNA]</scope>
    <source>
        <strain evidence="2">DYQJB</strain>
        <tissue evidence="2">Leaf</tissue>
    </source>
</reference>
<gene>
    <name evidence="2" type="ORF">Fmac_026170</name>
</gene>